<accession>A0A6V7VDT5</accession>
<dbReference type="PANTHER" id="PTHR16206">
    <property type="entry name" value="DEP DOMAIN-CONTAINING"/>
    <property type="match status" value="1"/>
</dbReference>
<feature type="region of interest" description="Disordered" evidence="1">
    <location>
        <begin position="163"/>
        <end position="221"/>
    </location>
</feature>
<evidence type="ECO:0000256" key="1">
    <source>
        <dbReference type="SAM" id="MobiDB-lite"/>
    </source>
</evidence>
<dbReference type="Gene3D" id="1.10.10.10">
    <property type="entry name" value="Winged helix-like DNA-binding domain superfamily/Winged helix DNA-binding domain"/>
    <property type="match status" value="1"/>
</dbReference>
<feature type="region of interest" description="Disordered" evidence="1">
    <location>
        <begin position="129"/>
        <end position="150"/>
    </location>
</feature>
<dbReference type="EMBL" id="CAJEWN010000202">
    <property type="protein sequence ID" value="CAD2172568.1"/>
    <property type="molecule type" value="Genomic_DNA"/>
</dbReference>
<reference evidence="2 3" key="1">
    <citation type="submission" date="2020-08" db="EMBL/GenBank/DDBJ databases">
        <authorList>
            <person name="Koutsovoulos G."/>
            <person name="Danchin GJ E."/>
        </authorList>
    </citation>
    <scope>NUCLEOTIDE SEQUENCE [LARGE SCALE GENOMIC DNA]</scope>
</reference>
<gene>
    <name evidence="2" type="ORF">MENT_LOCUS24128</name>
</gene>
<feature type="compositionally biased region" description="Basic and acidic residues" evidence="1">
    <location>
        <begin position="180"/>
        <end position="192"/>
    </location>
</feature>
<dbReference type="AlphaFoldDB" id="A0A6V7VDT5"/>
<dbReference type="OrthoDB" id="524326at2759"/>
<feature type="compositionally biased region" description="Polar residues" evidence="1">
    <location>
        <begin position="193"/>
        <end position="221"/>
    </location>
</feature>
<feature type="compositionally biased region" description="Basic and acidic residues" evidence="1">
    <location>
        <begin position="137"/>
        <end position="148"/>
    </location>
</feature>
<evidence type="ECO:0000313" key="3">
    <source>
        <dbReference type="Proteomes" id="UP000580250"/>
    </source>
</evidence>
<name>A0A6V7VDT5_MELEN</name>
<comment type="caution">
    <text evidence="2">The sequence shown here is derived from an EMBL/GenBank/DDBJ whole genome shotgun (WGS) entry which is preliminary data.</text>
</comment>
<protein>
    <submittedName>
        <fullName evidence="2">Uncharacterized protein</fullName>
    </submittedName>
</protein>
<proteinExistence type="predicted"/>
<dbReference type="Proteomes" id="UP000580250">
    <property type="component" value="Unassembled WGS sequence"/>
</dbReference>
<dbReference type="PANTHER" id="PTHR16206:SF4">
    <property type="entry name" value="PROTEIN LET-99"/>
    <property type="match status" value="1"/>
</dbReference>
<sequence>MSQQKDQFPTTKKWKALLKLFCDNIPQATNFSLFFPYQNTFTGEQAQLCIYKISPQFFEKANCTMLTAKNTCCSYLKNFKYILNAKNERDLVFDEKMLYRLNWPIINDELEGFELDPLPSSSFTASNSVRRASSLRGSEDTEGRETPVCKKSTSVRDLVGSFLSRSSSERRSPSPAITNKRSDPKFLDKNILKENNNSTNTSRGYNFNNKPKTSKSIWTNDYNRQYREKRPASAQRPCSVNSSHQNFSFCKQISKLEYQQESSNKQQSKHLTTLLESIISDQNLSENEKVVKLRDFKIAYPTIYQAKFGKEKLTDVPKINYFPSINNNNLLLKKNNEATTDLSKNFKKIIF</sequence>
<evidence type="ECO:0000313" key="2">
    <source>
        <dbReference type="EMBL" id="CAD2172568.1"/>
    </source>
</evidence>
<dbReference type="InterPro" id="IPR036388">
    <property type="entry name" value="WH-like_DNA-bd_sf"/>
</dbReference>
<organism evidence="2 3">
    <name type="scientific">Meloidogyne enterolobii</name>
    <name type="common">Root-knot nematode worm</name>
    <name type="synonym">Meloidogyne mayaguensis</name>
    <dbReference type="NCBI Taxonomy" id="390850"/>
    <lineage>
        <taxon>Eukaryota</taxon>
        <taxon>Metazoa</taxon>
        <taxon>Ecdysozoa</taxon>
        <taxon>Nematoda</taxon>
        <taxon>Chromadorea</taxon>
        <taxon>Rhabditida</taxon>
        <taxon>Tylenchina</taxon>
        <taxon>Tylenchomorpha</taxon>
        <taxon>Tylenchoidea</taxon>
        <taxon>Meloidogynidae</taxon>
        <taxon>Meloidogyninae</taxon>
        <taxon>Meloidogyne</taxon>
    </lineage>
</organism>